<dbReference type="AlphaFoldDB" id="A0A9N9EY86"/>
<evidence type="ECO:0000313" key="1">
    <source>
        <dbReference type="EMBL" id="CAG8695881.1"/>
    </source>
</evidence>
<comment type="caution">
    <text evidence="1">The sequence shown here is derived from an EMBL/GenBank/DDBJ whole genome shotgun (WGS) entry which is preliminary data.</text>
</comment>
<protein>
    <submittedName>
        <fullName evidence="1">17323_t:CDS:1</fullName>
    </submittedName>
</protein>
<keyword evidence="2" id="KW-1185">Reference proteome</keyword>
<accession>A0A9N9EY86</accession>
<dbReference type="EMBL" id="CAJVPQ010007354">
    <property type="protein sequence ID" value="CAG8695881.1"/>
    <property type="molecule type" value="Genomic_DNA"/>
</dbReference>
<sequence length="86" mass="9570">QYMCNGTISVIDINLLSMEVRVAFSIIGGIVDIGIKKESATFIIDSKSLSRYQFPLQNVFALIVHKTLGLTFSLSLDQQLVKPMLH</sequence>
<feature type="non-terminal residue" evidence="1">
    <location>
        <position position="1"/>
    </location>
</feature>
<proteinExistence type="predicted"/>
<gene>
    <name evidence="1" type="ORF">FCALED_LOCUS13216</name>
</gene>
<name>A0A9N9EY86_9GLOM</name>
<dbReference type="Proteomes" id="UP000789570">
    <property type="component" value="Unassembled WGS sequence"/>
</dbReference>
<reference evidence="1" key="1">
    <citation type="submission" date="2021-06" db="EMBL/GenBank/DDBJ databases">
        <authorList>
            <person name="Kallberg Y."/>
            <person name="Tangrot J."/>
            <person name="Rosling A."/>
        </authorList>
    </citation>
    <scope>NUCLEOTIDE SEQUENCE</scope>
    <source>
        <strain evidence="1">UK204</strain>
    </source>
</reference>
<dbReference type="OrthoDB" id="2428936at2759"/>
<organism evidence="1 2">
    <name type="scientific">Funneliformis caledonium</name>
    <dbReference type="NCBI Taxonomy" id="1117310"/>
    <lineage>
        <taxon>Eukaryota</taxon>
        <taxon>Fungi</taxon>
        <taxon>Fungi incertae sedis</taxon>
        <taxon>Mucoromycota</taxon>
        <taxon>Glomeromycotina</taxon>
        <taxon>Glomeromycetes</taxon>
        <taxon>Glomerales</taxon>
        <taxon>Glomeraceae</taxon>
        <taxon>Funneliformis</taxon>
    </lineage>
</organism>
<evidence type="ECO:0000313" key="2">
    <source>
        <dbReference type="Proteomes" id="UP000789570"/>
    </source>
</evidence>